<gene>
    <name evidence="1" type="ORF">GPJ59_03140</name>
</gene>
<dbReference type="RefSeq" id="WP_219664778.1">
    <property type="nucleotide sequence ID" value="NZ_WTFF01000010.1"/>
</dbReference>
<name>A0ABS6YZK2_9ACTN</name>
<comment type="caution">
    <text evidence="1">The sequence shown here is derived from an EMBL/GenBank/DDBJ whole genome shotgun (WGS) entry which is preliminary data.</text>
</comment>
<dbReference type="EMBL" id="WTFF01000010">
    <property type="protein sequence ID" value="MBW5480912.1"/>
    <property type="molecule type" value="Genomic_DNA"/>
</dbReference>
<dbReference type="Proteomes" id="UP000812013">
    <property type="component" value="Unassembled WGS sequence"/>
</dbReference>
<evidence type="ECO:0000313" key="2">
    <source>
        <dbReference type="Proteomes" id="UP000812013"/>
    </source>
</evidence>
<organism evidence="1 2">
    <name type="scientific">Streptomyces bambusae</name>
    <dbReference type="NCBI Taxonomy" id="1550616"/>
    <lineage>
        <taxon>Bacteria</taxon>
        <taxon>Bacillati</taxon>
        <taxon>Actinomycetota</taxon>
        <taxon>Actinomycetes</taxon>
        <taxon>Kitasatosporales</taxon>
        <taxon>Streptomycetaceae</taxon>
        <taxon>Streptomyces</taxon>
    </lineage>
</organism>
<reference evidence="1 2" key="1">
    <citation type="submission" date="2019-12" db="EMBL/GenBank/DDBJ databases">
        <title>Genome sequence of Streptomyces bambusae.</title>
        <authorList>
            <person name="Bansal K."/>
            <person name="Choksket S."/>
            <person name="Korpole S."/>
            <person name="Patil P.B."/>
        </authorList>
    </citation>
    <scope>NUCLEOTIDE SEQUENCE [LARGE SCALE GENOMIC DNA]</scope>
    <source>
        <strain evidence="1 2">SK60</strain>
    </source>
</reference>
<protein>
    <submittedName>
        <fullName evidence="1">Uncharacterized protein</fullName>
    </submittedName>
</protein>
<evidence type="ECO:0000313" key="1">
    <source>
        <dbReference type="EMBL" id="MBW5480912.1"/>
    </source>
</evidence>
<proteinExistence type="predicted"/>
<sequence length="67" mass="7542">MPSTCPISQECPVRSTLLGTRLQDAPDALRKRLDSLAAGERGLGRLREAELRDRAQQLARRSRRQGR</sequence>
<keyword evidence="2" id="KW-1185">Reference proteome</keyword>
<accession>A0ABS6YZK2</accession>